<dbReference type="Proteomes" id="UP000026961">
    <property type="component" value="Chromosome 3"/>
</dbReference>
<dbReference type="AlphaFoldDB" id="A0A0D9Z324"/>
<dbReference type="Gramene" id="OGLUM03G06180.1">
    <property type="protein sequence ID" value="OGLUM03G06180.1"/>
    <property type="gene ID" value="OGLUM03G06180"/>
</dbReference>
<sequence length="313" mass="34027">MAEDGDGEFAFDLNEPPLEHGNEHVVAPVEVNHQRKERHDRRSEKTIVLSYHFFGIILPGSELTFALLVKHLEHNASGGGGVERERARPVSATQATRAGPASTMQAAAVASATRAAAASMTRARPASATQATAASVSGEVERRAACLHATLTELNEESTGVLRINCGSGYRTDKGNSSGSLVNSCEDGGQEWQICVPSYLYTALNVGLHREVRTCIISNSVLLKICTLHTMNTIIYGHFTDVGYHSAKLVIFHSQYHDGSTCMYNGIMAKGMMGFASFSSCGKHKHITHIANKQLPEHSNTHKKNHYINMIKQ</sequence>
<name>A0A0D9Z324_9ORYZ</name>
<feature type="region of interest" description="Disordered" evidence="1">
    <location>
        <begin position="77"/>
        <end position="103"/>
    </location>
</feature>
<reference evidence="2" key="1">
    <citation type="submission" date="2015-04" db="UniProtKB">
        <authorList>
            <consortium name="EnsemblPlants"/>
        </authorList>
    </citation>
    <scope>IDENTIFICATION</scope>
</reference>
<feature type="region of interest" description="Disordered" evidence="1">
    <location>
        <begin position="1"/>
        <end position="20"/>
    </location>
</feature>
<reference evidence="2" key="2">
    <citation type="submission" date="2018-05" db="EMBL/GenBank/DDBJ databases">
        <title>OgluRS3 (Oryza glumaepatula Reference Sequence Version 3).</title>
        <authorList>
            <person name="Zhang J."/>
            <person name="Kudrna D."/>
            <person name="Lee S."/>
            <person name="Talag J."/>
            <person name="Welchert J."/>
            <person name="Wing R.A."/>
        </authorList>
    </citation>
    <scope>NUCLEOTIDE SEQUENCE [LARGE SCALE GENOMIC DNA]</scope>
</reference>
<dbReference type="EnsemblPlants" id="OGLUM03G06180.1">
    <property type="protein sequence ID" value="OGLUM03G06180.1"/>
    <property type="gene ID" value="OGLUM03G06180"/>
</dbReference>
<protein>
    <submittedName>
        <fullName evidence="2">Uncharacterized protein</fullName>
    </submittedName>
</protein>
<proteinExistence type="predicted"/>
<dbReference type="HOGENOM" id="CLU_077255_0_0_1"/>
<accession>A0A0D9Z324</accession>
<keyword evidence="3" id="KW-1185">Reference proteome</keyword>
<evidence type="ECO:0000313" key="2">
    <source>
        <dbReference type="EnsemblPlants" id="OGLUM03G06180.1"/>
    </source>
</evidence>
<organism evidence="2">
    <name type="scientific">Oryza glumipatula</name>
    <dbReference type="NCBI Taxonomy" id="40148"/>
    <lineage>
        <taxon>Eukaryota</taxon>
        <taxon>Viridiplantae</taxon>
        <taxon>Streptophyta</taxon>
        <taxon>Embryophyta</taxon>
        <taxon>Tracheophyta</taxon>
        <taxon>Spermatophyta</taxon>
        <taxon>Magnoliopsida</taxon>
        <taxon>Liliopsida</taxon>
        <taxon>Poales</taxon>
        <taxon>Poaceae</taxon>
        <taxon>BOP clade</taxon>
        <taxon>Oryzoideae</taxon>
        <taxon>Oryzeae</taxon>
        <taxon>Oryzinae</taxon>
        <taxon>Oryza</taxon>
    </lineage>
</organism>
<evidence type="ECO:0000313" key="3">
    <source>
        <dbReference type="Proteomes" id="UP000026961"/>
    </source>
</evidence>
<evidence type="ECO:0000256" key="1">
    <source>
        <dbReference type="SAM" id="MobiDB-lite"/>
    </source>
</evidence>